<sequence length="268" mass="28832">MTEYAPDDGLLVLNDLRKEFGGLTAVDDLSFVVEEGEILGFIGPNGAGKSTTFNCVTGAYAPTSGSVHYHGEDVTGEPAYEMVKRGMARTFQSFKPLDDRTVLRNVALALAPDKLFSLSGLRGETEERARELCERVGLGDRVHQTPDELPHAGLLRLELGRALATDPDLLLVDEPFAGLSSGEVAELSDLLTDLRDEGITLVVVDHNMRGLLSLIDRAIVIQFGAKIAEGTPEEIRNDETVQEAYLGGDDSLGESSSRQAESDGGDEI</sequence>
<evidence type="ECO:0000313" key="7">
    <source>
        <dbReference type="Proteomes" id="UP001500194"/>
    </source>
</evidence>
<dbReference type="AlphaFoldDB" id="A0AAV3T387"/>
<keyword evidence="2" id="KW-0547">Nucleotide-binding</keyword>
<feature type="region of interest" description="Disordered" evidence="4">
    <location>
        <begin position="246"/>
        <end position="268"/>
    </location>
</feature>
<dbReference type="EMBL" id="BAAADU010000002">
    <property type="protein sequence ID" value="GAA0655801.1"/>
    <property type="molecule type" value="Genomic_DNA"/>
</dbReference>
<organism evidence="6 7">
    <name type="scientific">Salarchaeum japonicum</name>
    <dbReference type="NCBI Taxonomy" id="555573"/>
    <lineage>
        <taxon>Archaea</taxon>
        <taxon>Methanobacteriati</taxon>
        <taxon>Methanobacteriota</taxon>
        <taxon>Stenosarchaea group</taxon>
        <taxon>Halobacteria</taxon>
        <taxon>Halobacteriales</taxon>
        <taxon>Halobacteriaceae</taxon>
    </lineage>
</organism>
<dbReference type="CDD" id="cd03219">
    <property type="entry name" value="ABC_Mj1267_LivG_branched"/>
    <property type="match status" value="1"/>
</dbReference>
<feature type="compositionally biased region" description="Low complexity" evidence="4">
    <location>
        <begin position="246"/>
        <end position="257"/>
    </location>
</feature>
<accession>A0AAV3T387</accession>
<dbReference type="SUPFAM" id="SSF52540">
    <property type="entry name" value="P-loop containing nucleoside triphosphate hydrolases"/>
    <property type="match status" value="1"/>
</dbReference>
<protein>
    <recommendedName>
        <fullName evidence="5">ABC transporter domain-containing protein</fullName>
    </recommendedName>
</protein>
<reference evidence="6 7" key="1">
    <citation type="journal article" date="2019" name="Int. J. Syst. Evol. Microbiol.">
        <title>The Global Catalogue of Microorganisms (GCM) 10K type strain sequencing project: providing services to taxonomists for standard genome sequencing and annotation.</title>
        <authorList>
            <consortium name="The Broad Institute Genomics Platform"/>
            <consortium name="The Broad Institute Genome Sequencing Center for Infectious Disease"/>
            <person name="Wu L."/>
            <person name="Ma J."/>
        </authorList>
    </citation>
    <scope>NUCLEOTIDE SEQUENCE [LARGE SCALE GENOMIC DNA]</scope>
    <source>
        <strain evidence="6 7">JCM 16327</strain>
    </source>
</reference>
<dbReference type="Gene3D" id="3.40.50.300">
    <property type="entry name" value="P-loop containing nucleotide triphosphate hydrolases"/>
    <property type="match status" value="1"/>
</dbReference>
<keyword evidence="3" id="KW-0067">ATP-binding</keyword>
<dbReference type="GO" id="GO:0005524">
    <property type="term" value="F:ATP binding"/>
    <property type="evidence" value="ECO:0007669"/>
    <property type="project" value="UniProtKB-KW"/>
</dbReference>
<dbReference type="InterPro" id="IPR027417">
    <property type="entry name" value="P-loop_NTPase"/>
</dbReference>
<dbReference type="PANTHER" id="PTHR45772">
    <property type="entry name" value="CONSERVED COMPONENT OF ABC TRANSPORTER FOR NATURAL AMINO ACIDS-RELATED"/>
    <property type="match status" value="1"/>
</dbReference>
<dbReference type="SMART" id="SM00382">
    <property type="entry name" value="AAA"/>
    <property type="match status" value="1"/>
</dbReference>
<dbReference type="InterPro" id="IPR032823">
    <property type="entry name" value="BCA_ABC_TP_C"/>
</dbReference>
<gene>
    <name evidence="6" type="ORF">GCM10009019_19550</name>
</gene>
<dbReference type="RefSeq" id="WP_227260088.1">
    <property type="nucleotide sequence ID" value="NZ_BAAADU010000002.1"/>
</dbReference>
<name>A0AAV3T387_9EURY</name>
<evidence type="ECO:0000256" key="2">
    <source>
        <dbReference type="ARBA" id="ARBA00022741"/>
    </source>
</evidence>
<dbReference type="PANTHER" id="PTHR45772:SF2">
    <property type="entry name" value="ABC TRANSPORTER ATP-BINDING PROTEIN"/>
    <property type="match status" value="1"/>
</dbReference>
<keyword evidence="1" id="KW-0813">Transport</keyword>
<dbReference type="InterPro" id="IPR051120">
    <property type="entry name" value="ABC_AA/LPS_Transport"/>
</dbReference>
<dbReference type="PROSITE" id="PS50893">
    <property type="entry name" value="ABC_TRANSPORTER_2"/>
    <property type="match status" value="1"/>
</dbReference>
<dbReference type="GeneID" id="68573363"/>
<dbReference type="Pfam" id="PF12399">
    <property type="entry name" value="BCA_ABC_TP_C"/>
    <property type="match status" value="1"/>
</dbReference>
<evidence type="ECO:0000256" key="1">
    <source>
        <dbReference type="ARBA" id="ARBA00022448"/>
    </source>
</evidence>
<dbReference type="GO" id="GO:0005886">
    <property type="term" value="C:plasma membrane"/>
    <property type="evidence" value="ECO:0007669"/>
    <property type="project" value="TreeGrafter"/>
</dbReference>
<evidence type="ECO:0000256" key="3">
    <source>
        <dbReference type="ARBA" id="ARBA00022840"/>
    </source>
</evidence>
<evidence type="ECO:0000313" key="6">
    <source>
        <dbReference type="EMBL" id="GAA0655801.1"/>
    </source>
</evidence>
<dbReference type="InterPro" id="IPR003439">
    <property type="entry name" value="ABC_transporter-like_ATP-bd"/>
</dbReference>
<evidence type="ECO:0000256" key="4">
    <source>
        <dbReference type="SAM" id="MobiDB-lite"/>
    </source>
</evidence>
<proteinExistence type="predicted"/>
<dbReference type="GO" id="GO:0016887">
    <property type="term" value="F:ATP hydrolysis activity"/>
    <property type="evidence" value="ECO:0007669"/>
    <property type="project" value="InterPro"/>
</dbReference>
<keyword evidence="7" id="KW-1185">Reference proteome</keyword>
<dbReference type="Proteomes" id="UP001500194">
    <property type="component" value="Unassembled WGS sequence"/>
</dbReference>
<evidence type="ECO:0000259" key="5">
    <source>
        <dbReference type="PROSITE" id="PS50893"/>
    </source>
</evidence>
<dbReference type="Pfam" id="PF00005">
    <property type="entry name" value="ABC_tran"/>
    <property type="match status" value="1"/>
</dbReference>
<dbReference type="InterPro" id="IPR003593">
    <property type="entry name" value="AAA+_ATPase"/>
</dbReference>
<feature type="domain" description="ABC transporter" evidence="5">
    <location>
        <begin position="11"/>
        <end position="248"/>
    </location>
</feature>
<comment type="caution">
    <text evidence="6">The sequence shown here is derived from an EMBL/GenBank/DDBJ whole genome shotgun (WGS) entry which is preliminary data.</text>
</comment>